<dbReference type="PRINTS" id="PR00081">
    <property type="entry name" value="GDHRDH"/>
</dbReference>
<organism evidence="3 4">
    <name type="scientific">Diploscapter pachys</name>
    <dbReference type="NCBI Taxonomy" id="2018661"/>
    <lineage>
        <taxon>Eukaryota</taxon>
        <taxon>Metazoa</taxon>
        <taxon>Ecdysozoa</taxon>
        <taxon>Nematoda</taxon>
        <taxon>Chromadorea</taxon>
        <taxon>Rhabditida</taxon>
        <taxon>Rhabditina</taxon>
        <taxon>Rhabditomorpha</taxon>
        <taxon>Rhabditoidea</taxon>
        <taxon>Rhabditidae</taxon>
        <taxon>Diploscapter</taxon>
    </lineage>
</organism>
<dbReference type="OrthoDB" id="7289984at2759"/>
<comment type="caution">
    <text evidence="3">The sequence shown here is derived from an EMBL/GenBank/DDBJ whole genome shotgun (WGS) entry which is preliminary data.</text>
</comment>
<dbReference type="Pfam" id="PF00106">
    <property type="entry name" value="adh_short"/>
    <property type="match status" value="1"/>
</dbReference>
<dbReference type="InterPro" id="IPR020904">
    <property type="entry name" value="Sc_DH/Rdtase_CS"/>
</dbReference>
<gene>
    <name evidence="3" type="ORF">WR25_01670</name>
</gene>
<evidence type="ECO:0000313" key="4">
    <source>
        <dbReference type="Proteomes" id="UP000218231"/>
    </source>
</evidence>
<evidence type="ECO:0000256" key="1">
    <source>
        <dbReference type="ARBA" id="ARBA00023002"/>
    </source>
</evidence>
<dbReference type="Proteomes" id="UP000218231">
    <property type="component" value="Unassembled WGS sequence"/>
</dbReference>
<keyword evidence="4" id="KW-1185">Reference proteome</keyword>
<dbReference type="PRINTS" id="PR00080">
    <property type="entry name" value="SDRFAMILY"/>
</dbReference>
<dbReference type="GO" id="GO:0016491">
    <property type="term" value="F:oxidoreductase activity"/>
    <property type="evidence" value="ECO:0007669"/>
    <property type="project" value="UniProtKB-KW"/>
</dbReference>
<evidence type="ECO:0000256" key="2">
    <source>
        <dbReference type="RuleBase" id="RU000363"/>
    </source>
</evidence>
<dbReference type="InterPro" id="IPR036291">
    <property type="entry name" value="NAD(P)-bd_dom_sf"/>
</dbReference>
<sequence length="250" mass="26867">MSIHSVLVTGSSRGIGFGLVQKFLESDKVGLVIAASRPSATSELLTIKNKKLHLVTLDVTDDDSIVKAVEQVDQIVGSKGLTILVNNAGILQSYGFTDEPNRDVVNQTLDTNITSPMMMAQYFYPLLKRAADSQPGNTFSSSRAAIVNISSILGSIQLAQSSDNGIKKLLDYSVSKAGVNMVSRILSKDLEAYGIACTALHPGWVQTRMGGEHASITLEECVSKLAPSIMSLTQEQNGGFFDRELKAIPF</sequence>
<accession>A0A2A2JSE7</accession>
<protein>
    <submittedName>
        <fullName evidence="3">Uncharacterized protein</fullName>
    </submittedName>
</protein>
<proteinExistence type="inferred from homology"/>
<dbReference type="CDD" id="cd05325">
    <property type="entry name" value="carb_red_sniffer_like_SDR_c"/>
    <property type="match status" value="1"/>
</dbReference>
<dbReference type="Gene3D" id="3.40.50.720">
    <property type="entry name" value="NAD(P)-binding Rossmann-like Domain"/>
    <property type="match status" value="1"/>
</dbReference>
<dbReference type="InterPro" id="IPR051468">
    <property type="entry name" value="Fungal_SecMetab_SDRs"/>
</dbReference>
<comment type="similarity">
    <text evidence="2">Belongs to the short-chain dehydrogenases/reductases (SDR) family.</text>
</comment>
<name>A0A2A2JSE7_9BILA</name>
<keyword evidence="1" id="KW-0560">Oxidoreductase</keyword>
<dbReference type="GO" id="GO:0005737">
    <property type="term" value="C:cytoplasm"/>
    <property type="evidence" value="ECO:0007669"/>
    <property type="project" value="TreeGrafter"/>
</dbReference>
<reference evidence="3 4" key="1">
    <citation type="journal article" date="2017" name="Curr. Biol.">
        <title>Genome architecture and evolution of a unichromosomal asexual nematode.</title>
        <authorList>
            <person name="Fradin H."/>
            <person name="Zegar C."/>
            <person name="Gutwein M."/>
            <person name="Lucas J."/>
            <person name="Kovtun M."/>
            <person name="Corcoran D."/>
            <person name="Baugh L.R."/>
            <person name="Kiontke K."/>
            <person name="Gunsalus K."/>
            <person name="Fitch D.H."/>
            <person name="Piano F."/>
        </authorList>
    </citation>
    <scope>NUCLEOTIDE SEQUENCE [LARGE SCALE GENOMIC DNA]</scope>
    <source>
        <strain evidence="3">PF1309</strain>
    </source>
</reference>
<dbReference type="PANTHER" id="PTHR43544:SF5">
    <property type="entry name" value="C-FACTOR-RELATED"/>
    <property type="match status" value="1"/>
</dbReference>
<evidence type="ECO:0000313" key="3">
    <source>
        <dbReference type="EMBL" id="PAV64578.1"/>
    </source>
</evidence>
<dbReference type="AlphaFoldDB" id="A0A2A2JSE7"/>
<dbReference type="SUPFAM" id="SSF51735">
    <property type="entry name" value="NAD(P)-binding Rossmann-fold domains"/>
    <property type="match status" value="1"/>
</dbReference>
<dbReference type="InterPro" id="IPR002347">
    <property type="entry name" value="SDR_fam"/>
</dbReference>
<dbReference type="EMBL" id="LIAE01010252">
    <property type="protein sequence ID" value="PAV64578.1"/>
    <property type="molecule type" value="Genomic_DNA"/>
</dbReference>
<dbReference type="PANTHER" id="PTHR43544">
    <property type="entry name" value="SHORT-CHAIN DEHYDROGENASE/REDUCTASE"/>
    <property type="match status" value="1"/>
</dbReference>
<dbReference type="PROSITE" id="PS00061">
    <property type="entry name" value="ADH_SHORT"/>
    <property type="match status" value="1"/>
</dbReference>